<dbReference type="GeneID" id="28759969"/>
<feature type="compositionally biased region" description="Basic and acidic residues" evidence="6">
    <location>
        <begin position="2230"/>
        <end position="2313"/>
    </location>
</feature>
<dbReference type="InterPro" id="IPR021418">
    <property type="entry name" value="THO_THOC2_C"/>
</dbReference>
<feature type="coiled-coil region" evidence="5">
    <location>
        <begin position="521"/>
        <end position="548"/>
    </location>
</feature>
<feature type="compositionally biased region" description="Basic and acidic residues" evidence="6">
    <location>
        <begin position="1749"/>
        <end position="1766"/>
    </location>
</feature>
<dbReference type="GO" id="GO:0006397">
    <property type="term" value="P:mRNA processing"/>
    <property type="evidence" value="ECO:0007669"/>
    <property type="project" value="InterPro"/>
</dbReference>
<comment type="similarity">
    <text evidence="2">Belongs to the THOC2 family.</text>
</comment>
<feature type="domain" description="THO complex subunitTHOC2 N-terminal" evidence="8">
    <location>
        <begin position="852"/>
        <end position="925"/>
    </location>
</feature>
<keyword evidence="11" id="KW-1185">Reference proteome</keyword>
<feature type="compositionally biased region" description="Polar residues" evidence="6">
    <location>
        <begin position="1602"/>
        <end position="1632"/>
    </location>
</feature>
<dbReference type="Proteomes" id="UP000077069">
    <property type="component" value="Unassembled WGS sequence"/>
</dbReference>
<dbReference type="InterPro" id="IPR040007">
    <property type="entry name" value="Tho2"/>
</dbReference>
<dbReference type="FunCoup" id="A0A177CCZ2">
    <property type="interactions" value="589"/>
</dbReference>
<feature type="region of interest" description="Disordered" evidence="6">
    <location>
        <begin position="568"/>
        <end position="599"/>
    </location>
</feature>
<feature type="domain" description="THO complex subunit 2 N-terminal" evidence="9">
    <location>
        <begin position="119"/>
        <end position="850"/>
    </location>
</feature>
<organism evidence="10 11">
    <name type="scientific">Paraphaeosphaeria sporulosa</name>
    <dbReference type="NCBI Taxonomy" id="1460663"/>
    <lineage>
        <taxon>Eukaryota</taxon>
        <taxon>Fungi</taxon>
        <taxon>Dikarya</taxon>
        <taxon>Ascomycota</taxon>
        <taxon>Pezizomycotina</taxon>
        <taxon>Dothideomycetes</taxon>
        <taxon>Pleosporomycetidae</taxon>
        <taxon>Pleosporales</taxon>
        <taxon>Massarineae</taxon>
        <taxon>Didymosphaeriaceae</taxon>
        <taxon>Paraphaeosphaeria</taxon>
    </lineage>
</organism>
<dbReference type="InterPro" id="IPR021726">
    <property type="entry name" value="THO_THOC2_N"/>
</dbReference>
<evidence type="ECO:0000256" key="6">
    <source>
        <dbReference type="SAM" id="MobiDB-lite"/>
    </source>
</evidence>
<dbReference type="PANTHER" id="PTHR21597">
    <property type="entry name" value="THO2 PROTEIN"/>
    <property type="match status" value="1"/>
</dbReference>
<accession>A0A177CCZ2</accession>
<keyword evidence="5" id="KW-0175">Coiled coil</keyword>
<dbReference type="PANTHER" id="PTHR21597:SF0">
    <property type="entry name" value="THO COMPLEX SUBUNIT 2"/>
    <property type="match status" value="1"/>
</dbReference>
<dbReference type="Pfam" id="PF11262">
    <property type="entry name" value="Tho2"/>
    <property type="match status" value="1"/>
</dbReference>
<dbReference type="GO" id="GO:0000445">
    <property type="term" value="C:THO complex part of transcription export complex"/>
    <property type="evidence" value="ECO:0007669"/>
    <property type="project" value="TreeGrafter"/>
</dbReference>
<feature type="compositionally biased region" description="Basic residues" evidence="6">
    <location>
        <begin position="1"/>
        <end position="10"/>
    </location>
</feature>
<evidence type="ECO:0000256" key="2">
    <source>
        <dbReference type="ARBA" id="ARBA00007857"/>
    </source>
</evidence>
<dbReference type="Pfam" id="PF11732">
    <property type="entry name" value="Thoc2"/>
    <property type="match status" value="1"/>
</dbReference>
<dbReference type="RefSeq" id="XP_018035880.1">
    <property type="nucleotide sequence ID" value="XM_018176483.1"/>
</dbReference>
<feature type="compositionally biased region" description="Basic and acidic residues" evidence="6">
    <location>
        <begin position="1843"/>
        <end position="1856"/>
    </location>
</feature>
<evidence type="ECO:0000256" key="3">
    <source>
        <dbReference type="ARBA" id="ARBA00019596"/>
    </source>
</evidence>
<dbReference type="InParanoid" id="A0A177CCZ2"/>
<keyword evidence="4" id="KW-0539">Nucleus</keyword>
<evidence type="ECO:0000256" key="5">
    <source>
        <dbReference type="SAM" id="Coils"/>
    </source>
</evidence>
<feature type="compositionally biased region" description="Basic and acidic residues" evidence="6">
    <location>
        <begin position="1913"/>
        <end position="2001"/>
    </location>
</feature>
<dbReference type="EMBL" id="KV441552">
    <property type="protein sequence ID" value="OAG05515.1"/>
    <property type="molecule type" value="Genomic_DNA"/>
</dbReference>
<name>A0A177CCZ2_9PLEO</name>
<dbReference type="GO" id="GO:0003729">
    <property type="term" value="F:mRNA binding"/>
    <property type="evidence" value="ECO:0007669"/>
    <property type="project" value="TreeGrafter"/>
</dbReference>
<evidence type="ECO:0000256" key="1">
    <source>
        <dbReference type="ARBA" id="ARBA00004123"/>
    </source>
</evidence>
<evidence type="ECO:0000256" key="4">
    <source>
        <dbReference type="ARBA" id="ARBA00023242"/>
    </source>
</evidence>
<dbReference type="OrthoDB" id="29024at2759"/>
<feature type="compositionally biased region" description="Low complexity" evidence="6">
    <location>
        <begin position="71"/>
        <end position="86"/>
    </location>
</feature>
<evidence type="ECO:0000259" key="9">
    <source>
        <dbReference type="Pfam" id="PF16134"/>
    </source>
</evidence>
<feature type="compositionally biased region" description="Polar residues" evidence="6">
    <location>
        <begin position="2103"/>
        <end position="2121"/>
    </location>
</feature>
<evidence type="ECO:0000313" key="10">
    <source>
        <dbReference type="EMBL" id="OAG05515.1"/>
    </source>
</evidence>
<dbReference type="InterPro" id="IPR032302">
    <property type="entry name" value="THOC2_N"/>
</dbReference>
<sequence>MAPAGKRKRGDRSYSYDEEHSSRPSPHRPQNLAMASPQQSNSPRGGRRGSRGRGGYSNNGTHNPGSAQQSPTTMQPPANTPQQTAPRPAPATPSQSPAPPKEPPFKPASRDVPESNEYLTPERVLQWNAAARSAVVQAAIAAQQAGDGFNLNIIFFEIIHAAGEGLMAPAELGSVVRDIVTAPTDDLIDPVVHFLDCISSYAELDPKREDVKKTQPIQHLLIATEIDPNQMRRQLEEKLLEQTELVRGTFHVKGVRATTKAMYQQANYNLLREETEGYSKLMTEYFTTVNSEPPRHDVVSDTFERVNALIGTFDLDVGRVLDVTLDVFANLLVKHYRFFIKYLRVSTWWPTQLGTDNVEWQEPDVKTLPNWALPTSQNWYYTDEEKEEQLRLRELRDVKFWQRVKELGERNAIKAFFELGARPITRTLRESDKSNPDTSLVSKKSATQEWVDQWIEETGTLPPLGNEVAAQLLGFKLQFYASNLRDPSDVLPDNLIYLAALLIKIGFISITDLWGHLYPQAEDLEKLQAKLKAEKEEKEAKRKGKTANALTMAGALSDDTPAVPAVSRLRDAENKPSSRPETERNTPAQSDEEPKPALPEPVDQKVALLRSLLCIGAIPEALFTLGTNKWMLELYPDLHSHIFRLAHHSLSKVYEASRPVPLNTVPVSTKGAIPNAATRASEYVPRRTLRWAKPELKDAGDGIDYRFYWDDWADNVPVCQSVDDVFLLCQSWLGMIGPECGRDVLLLTKLARIGRKNIIDDPSAQNMKRWSDLLATFLVPALTFTGENPGAVNEMWELLKHFDTATRYTIYHQWEQSFKPVMKTAFAEVIYKTNQILNRVANTNLGQMGRAIAKLANTCPVKVFKQTLERGQQYVNMIKALVRCSHYLTQLGYDCLTYSLVVQITAGNKPTIQSDGMLTEGWLKNAASFVGQVYKEYSKYMDPKPILEYISTQLLNREGELFVMKVFEELITHMGGVKIPGVMAEAKVIALFAGPRLRKFTLKSLSDDRYSGGFQKPAERLMNHFRESGLAAPILIALADQVQAYLYRENQRKVPDKVVLFNYDNLKLNFIQFLDFLRHHLNTEEFDKQIPGLVELMSEYYLDTDLAFQISRDSITAKANDFRLRSRAPVEKVSGGDAIMEDATPTESGTTKETPAVAAAGIEDVEMGEATTSGTISGDQTKPREGYVTVPKSNAEIDMLVSKLKATLPGRFGSHPCLPFLVTFWQLSLKDVQDPKMALLKRLYQDAKDSTFKDATKNDGRRTNTTVDKVREARAEADQVMVEFEEFGKQSQLIQSSLQEEMHFWFSDVPSMDPTLHMTLLQDCFLARARMSLQDAQFSASMLFFMHKSKVPKFRLIKVLDDLFNTGRLSAMFFSMSEDESKNVGRFMNDILQELGRWHSSERIYKQFECVKVFNDEGRPKNPDSFLKYTEFRLLLGKWHNKMHDALHGCLRHGDLGDKHLKTTAQYTELRNSINILKAVAPSFPRMRENATSLQEDLIHYADEKMEERADIRVAATSLQSEFIKRQKTLRSHTMFVTGKEDPKESTPARAATPASKTTDQDTGSKKLSAAAEAFQPKPSTTNGITSSASEKSASDERKATHSVSSMSRVNGNDTARPSRASEQSASSQFQGRDSAKRLGHGPGSASANLSPVPPRPDSRGGYQAQQSSRAGHNLPTRPDTQPLRPRPNDRPSHPPVEYNQSHGRHETRTNGPSEYGRLERPGALRGRSASPGHHSRPRSQDRAAAVGDRQEWAGREAREYEDRSVRGPPVPRDARGGPLDRNAQYADNLRDHRDNRDQRDYRTRDSTRERTDSRGPAPLPTTPADNRGRLHAGSNMAPNEAPAHRRDAPGHHNERGPLPPRPTIHTDTPGPSVNPARAALIEQGDSLDRGPPPRSAYSKDDRINPERAAFIPDDRSRNTPVRSDRDSRDPRAPFDKEGDRHGRDGRSSFIEGDRHGRDSRAAYAKEDQIRTPGGRPDRDVRSDDRDLRRGPGSDRHDERPPAAYYGNHNRPEYRDERSQAQPYPTSRDRRDEFSSNAPTGPRSGRDGISSSHVSREMFQPSQSSRPVASRQDPSYGRLNQPAESIPSGPRNPSSDSRDMRSHPSTSNPNATPVTPQSTGVHPSRMGLVNSFDGARGPTGPPPPPLQTDISNAPSGPRGSGRTPLPSPSTRGPPTGPAGPDRHVRRQDSRTALGAINNVLAQSGQTQASPPAAPAPVERSGERSHRKSERSRDDERKGDERPREKRDSSRRDRTEREPRTERDGSHRERSERSDRDRRGDDRRKEDRERDRKGEKRSREPTDQPHGETKRSRR</sequence>
<feature type="compositionally biased region" description="Basic and acidic residues" evidence="6">
    <location>
        <begin position="11"/>
        <end position="22"/>
    </location>
</feature>
<feature type="domain" description="THO complex subunitTHOC2 C-terminal" evidence="7">
    <location>
        <begin position="1218"/>
        <end position="1521"/>
    </location>
</feature>
<proteinExistence type="inferred from homology"/>
<feature type="region of interest" description="Disordered" evidence="6">
    <location>
        <begin position="1"/>
        <end position="113"/>
    </location>
</feature>
<comment type="subcellular location">
    <subcellularLocation>
        <location evidence="1">Nucleus</location>
    </subcellularLocation>
</comment>
<feature type="compositionally biased region" description="Basic and acidic residues" evidence="6">
    <location>
        <begin position="2010"/>
        <end position="2019"/>
    </location>
</feature>
<dbReference type="GO" id="GO:0006406">
    <property type="term" value="P:mRNA export from nucleus"/>
    <property type="evidence" value="ECO:0007669"/>
    <property type="project" value="InterPro"/>
</dbReference>
<feature type="compositionally biased region" description="Low complexity" evidence="6">
    <location>
        <begin position="2162"/>
        <end position="2173"/>
    </location>
</feature>
<feature type="compositionally biased region" description="Polar residues" evidence="6">
    <location>
        <begin position="1578"/>
        <end position="1592"/>
    </location>
</feature>
<feature type="compositionally biased region" description="Basic and acidic residues" evidence="6">
    <location>
        <begin position="2180"/>
        <end position="2189"/>
    </location>
</feature>
<dbReference type="Pfam" id="PF16134">
    <property type="entry name" value="THOC2_N"/>
    <property type="match status" value="1"/>
</dbReference>
<feature type="region of interest" description="Disordered" evidence="6">
    <location>
        <begin position="1534"/>
        <end position="2313"/>
    </location>
</feature>
<feature type="compositionally biased region" description="Basic and acidic residues" evidence="6">
    <location>
        <begin position="1789"/>
        <end position="1814"/>
    </location>
</feature>
<feature type="compositionally biased region" description="Polar residues" evidence="6">
    <location>
        <begin position="61"/>
        <end position="70"/>
    </location>
</feature>
<feature type="compositionally biased region" description="Basic and acidic residues" evidence="6">
    <location>
        <begin position="568"/>
        <end position="584"/>
    </location>
</feature>
<reference evidence="10 11" key="1">
    <citation type="submission" date="2016-05" db="EMBL/GenBank/DDBJ databases">
        <title>Comparative analysis of secretome profiles of manganese(II)-oxidizing ascomycete fungi.</title>
        <authorList>
            <consortium name="DOE Joint Genome Institute"/>
            <person name="Zeiner C.A."/>
            <person name="Purvine S.O."/>
            <person name="Zink E.M."/>
            <person name="Wu S."/>
            <person name="Pasa-Tolic L."/>
            <person name="Chaput D.L."/>
            <person name="Haridas S."/>
            <person name="Grigoriev I.V."/>
            <person name="Santelli C.M."/>
            <person name="Hansel C.M."/>
        </authorList>
    </citation>
    <scope>NUCLEOTIDE SEQUENCE [LARGE SCALE GENOMIC DNA]</scope>
    <source>
        <strain evidence="10 11">AP3s5-JAC2a</strain>
    </source>
</reference>
<dbReference type="STRING" id="1460663.A0A177CCZ2"/>
<evidence type="ECO:0000259" key="7">
    <source>
        <dbReference type="Pfam" id="PF11262"/>
    </source>
</evidence>
<evidence type="ECO:0000313" key="11">
    <source>
        <dbReference type="Proteomes" id="UP000077069"/>
    </source>
</evidence>
<gene>
    <name evidence="10" type="ORF">CC84DRAFT_1144934</name>
</gene>
<evidence type="ECO:0000259" key="8">
    <source>
        <dbReference type="Pfam" id="PF11732"/>
    </source>
</evidence>
<protein>
    <recommendedName>
        <fullName evidence="3">THO complex subunit 2</fullName>
    </recommendedName>
</protein>
<feature type="compositionally biased region" description="Pro residues" evidence="6">
    <location>
        <begin position="87"/>
        <end position="106"/>
    </location>
</feature>